<proteinExistence type="predicted"/>
<sequence>MQDEDEMVSSSPSAVYAEKIDHARGRCCLIAGTALAEEFEEALESAEMGVLDSEDVIDKLRIWNQGRRNVAARTRESGHVEVRKRIDRDVHHGCSPYLYCRPCKAVGNQEVLASIQLFLPDS</sequence>
<dbReference type="EMBL" id="CM032187">
    <property type="protein sequence ID" value="KAG7090172.1"/>
    <property type="molecule type" value="Genomic_DNA"/>
</dbReference>
<organism evidence="1 2">
    <name type="scientific">Marasmius oreades</name>
    <name type="common">fairy-ring Marasmius</name>
    <dbReference type="NCBI Taxonomy" id="181124"/>
    <lineage>
        <taxon>Eukaryota</taxon>
        <taxon>Fungi</taxon>
        <taxon>Dikarya</taxon>
        <taxon>Basidiomycota</taxon>
        <taxon>Agaricomycotina</taxon>
        <taxon>Agaricomycetes</taxon>
        <taxon>Agaricomycetidae</taxon>
        <taxon>Agaricales</taxon>
        <taxon>Marasmiineae</taxon>
        <taxon>Marasmiaceae</taxon>
        <taxon>Marasmius</taxon>
    </lineage>
</organism>
<reference evidence="1" key="1">
    <citation type="journal article" date="2021" name="Genome Biol. Evol.">
        <title>The assembled and annotated genome of the fairy-ring fungus Marasmius oreades.</title>
        <authorList>
            <person name="Hiltunen M."/>
            <person name="Ament-Velasquez S.L."/>
            <person name="Johannesson H."/>
        </authorList>
    </citation>
    <scope>NUCLEOTIDE SEQUENCE</scope>
    <source>
        <strain evidence="1">03SP1</strain>
    </source>
</reference>
<dbReference type="AlphaFoldDB" id="A0A9P7RVG2"/>
<keyword evidence="2" id="KW-1185">Reference proteome</keyword>
<name>A0A9P7RVG2_9AGAR</name>
<evidence type="ECO:0000313" key="1">
    <source>
        <dbReference type="EMBL" id="KAG7090172.1"/>
    </source>
</evidence>
<accession>A0A9P7RVG2</accession>
<dbReference type="GeneID" id="66080854"/>
<protein>
    <submittedName>
        <fullName evidence="1">Uncharacterized protein</fullName>
    </submittedName>
</protein>
<dbReference type="RefSeq" id="XP_043006642.1">
    <property type="nucleotide sequence ID" value="XM_043156830.1"/>
</dbReference>
<evidence type="ECO:0000313" key="2">
    <source>
        <dbReference type="Proteomes" id="UP001049176"/>
    </source>
</evidence>
<comment type="caution">
    <text evidence="1">The sequence shown here is derived from an EMBL/GenBank/DDBJ whole genome shotgun (WGS) entry which is preliminary data.</text>
</comment>
<dbReference type="Proteomes" id="UP001049176">
    <property type="component" value="Chromosome 7"/>
</dbReference>
<gene>
    <name evidence="1" type="ORF">E1B28_011779</name>
</gene>
<dbReference type="KEGG" id="more:E1B28_011779"/>